<keyword evidence="7" id="KW-0479">Metal-binding</keyword>
<dbReference type="CDD" id="cd06583">
    <property type="entry name" value="PGRP"/>
    <property type="match status" value="1"/>
</dbReference>
<dbReference type="InterPro" id="IPR002502">
    <property type="entry name" value="Amidase_domain"/>
</dbReference>
<evidence type="ECO:0000313" key="15">
    <source>
        <dbReference type="Proteomes" id="UP000321485"/>
    </source>
</evidence>
<comment type="similarity">
    <text evidence="4">Belongs to the N-acetylmuramoyl-L-alanine amidase 2 family.</text>
</comment>
<reference evidence="14 15" key="1">
    <citation type="journal article" date="2015" name="Stand. Genomic Sci.">
        <title>Genomic Encyclopedia of Bacterial and Archaeal Type Strains, Phase III: the genomes of soil and plant-associated and newly described type strains.</title>
        <authorList>
            <person name="Whitman W.B."/>
            <person name="Woyke T."/>
            <person name="Klenk H.P."/>
            <person name="Zhou Y."/>
            <person name="Lilburn T.G."/>
            <person name="Beck B.J."/>
            <person name="De Vos P."/>
            <person name="Vandamme P."/>
            <person name="Eisen J.A."/>
            <person name="Garrity G."/>
            <person name="Hugenholtz P."/>
            <person name="Kyrpides N.C."/>
        </authorList>
    </citation>
    <scope>NUCLEOTIDE SEQUENCE [LARGE SCALE GENOMIC DNA]</scope>
    <source>
        <strain evidence="14 15">DSM 64</strain>
    </source>
</reference>
<dbReference type="PANTHER" id="PTHR30417:SF4">
    <property type="entry name" value="1,6-ANHYDRO-N-ACETYLMURAMYL-L-ALANINE AMIDASE AMPD"/>
    <property type="match status" value="1"/>
</dbReference>
<dbReference type="GO" id="GO:0008745">
    <property type="term" value="F:N-acetylmuramoyl-L-alanine amidase activity"/>
    <property type="evidence" value="ECO:0007669"/>
    <property type="project" value="UniProtKB-EC"/>
</dbReference>
<comment type="cofactor">
    <cofactor evidence="2">
        <name>Zn(2+)</name>
        <dbReference type="ChEBI" id="CHEBI:29105"/>
    </cofactor>
</comment>
<dbReference type="InterPro" id="IPR036505">
    <property type="entry name" value="Amidase/PGRP_sf"/>
</dbReference>
<dbReference type="GeneID" id="51112382"/>
<proteinExistence type="inferred from homology"/>
<dbReference type="EC" id="3.5.1.28" evidence="5"/>
<dbReference type="GO" id="GO:0009254">
    <property type="term" value="P:peptidoglycan turnover"/>
    <property type="evidence" value="ECO:0007669"/>
    <property type="project" value="TreeGrafter"/>
</dbReference>
<evidence type="ECO:0000256" key="11">
    <source>
        <dbReference type="ARBA" id="ARBA00039257"/>
    </source>
</evidence>
<dbReference type="EMBL" id="VJWE01000015">
    <property type="protein sequence ID" value="TWG35768.1"/>
    <property type="molecule type" value="Genomic_DNA"/>
</dbReference>
<evidence type="ECO:0000256" key="2">
    <source>
        <dbReference type="ARBA" id="ARBA00001947"/>
    </source>
</evidence>
<evidence type="ECO:0000256" key="6">
    <source>
        <dbReference type="ARBA" id="ARBA00022490"/>
    </source>
</evidence>
<dbReference type="GO" id="GO:0046872">
    <property type="term" value="F:metal ion binding"/>
    <property type="evidence" value="ECO:0007669"/>
    <property type="project" value="UniProtKB-KW"/>
</dbReference>
<dbReference type="Gene3D" id="3.40.80.10">
    <property type="entry name" value="Peptidoglycan recognition protein-like"/>
    <property type="match status" value="1"/>
</dbReference>
<dbReference type="InterPro" id="IPR051206">
    <property type="entry name" value="NAMLAA_amidase_2"/>
</dbReference>
<evidence type="ECO:0000256" key="12">
    <source>
        <dbReference type="ARBA" id="ARBA00042615"/>
    </source>
</evidence>
<dbReference type="SMART" id="SM00644">
    <property type="entry name" value="Ami_2"/>
    <property type="match status" value="1"/>
</dbReference>
<dbReference type="AlphaFoldDB" id="A0A561XI28"/>
<dbReference type="Pfam" id="PF01510">
    <property type="entry name" value="Amidase_2"/>
    <property type="match status" value="1"/>
</dbReference>
<evidence type="ECO:0000313" key="14">
    <source>
        <dbReference type="EMBL" id="TWG35768.1"/>
    </source>
</evidence>
<evidence type="ECO:0000256" key="5">
    <source>
        <dbReference type="ARBA" id="ARBA00011901"/>
    </source>
</evidence>
<evidence type="ECO:0000256" key="1">
    <source>
        <dbReference type="ARBA" id="ARBA00001561"/>
    </source>
</evidence>
<evidence type="ECO:0000256" key="8">
    <source>
        <dbReference type="ARBA" id="ARBA00022801"/>
    </source>
</evidence>
<organism evidence="14 15">
    <name type="scientific">Acidovorax delafieldii</name>
    <name type="common">Pseudomonas delafieldii</name>
    <dbReference type="NCBI Taxonomy" id="47920"/>
    <lineage>
        <taxon>Bacteria</taxon>
        <taxon>Pseudomonadati</taxon>
        <taxon>Pseudomonadota</taxon>
        <taxon>Betaproteobacteria</taxon>
        <taxon>Burkholderiales</taxon>
        <taxon>Comamonadaceae</taxon>
        <taxon>Acidovorax</taxon>
    </lineage>
</organism>
<gene>
    <name evidence="14" type="ORF">ATF69_3332</name>
</gene>
<sequence length="209" mass="23469">MTNWADSAPAADMAPWEGGWYRTAQRLASPNHGPRPVQTSQVDLIVVHSISLPPGEYGGGAVQQLFTNTLDWDAHPYYQGIRGLQVSAHFFIERTGVLWQFVDCDLRAWHAGQSFYRGRSQCNDDSIGIELEGLEGLHFESAQYETLARVCQDIALRYPIEHIAGHEHIAPGRKLDPGPGFDWPRLQGALDWPAQRFPLNTRADPLQLR</sequence>
<dbReference type="GO" id="GO:0005737">
    <property type="term" value="C:cytoplasm"/>
    <property type="evidence" value="ECO:0007669"/>
    <property type="project" value="UniProtKB-SubCell"/>
</dbReference>
<dbReference type="Proteomes" id="UP000321485">
    <property type="component" value="Unassembled WGS sequence"/>
</dbReference>
<evidence type="ECO:0000256" key="9">
    <source>
        <dbReference type="ARBA" id="ARBA00022833"/>
    </source>
</evidence>
<keyword evidence="8" id="KW-0378">Hydrolase</keyword>
<evidence type="ECO:0000259" key="13">
    <source>
        <dbReference type="SMART" id="SM00644"/>
    </source>
</evidence>
<keyword evidence="9" id="KW-0862">Zinc</keyword>
<dbReference type="GO" id="GO:0071555">
    <property type="term" value="P:cell wall organization"/>
    <property type="evidence" value="ECO:0007669"/>
    <property type="project" value="UniProtKB-KW"/>
</dbReference>
<dbReference type="PANTHER" id="PTHR30417">
    <property type="entry name" value="N-ACETYLMURAMOYL-L-ALANINE AMIDASE AMID"/>
    <property type="match status" value="1"/>
</dbReference>
<name>A0A561XI28_ACIDE</name>
<comment type="subcellular location">
    <subcellularLocation>
        <location evidence="3">Cytoplasm</location>
    </subcellularLocation>
</comment>
<dbReference type="SUPFAM" id="SSF55846">
    <property type="entry name" value="N-acetylmuramoyl-L-alanine amidase-like"/>
    <property type="match status" value="1"/>
</dbReference>
<comment type="caution">
    <text evidence="14">The sequence shown here is derived from an EMBL/GenBank/DDBJ whole genome shotgun (WGS) entry which is preliminary data.</text>
</comment>
<evidence type="ECO:0000256" key="3">
    <source>
        <dbReference type="ARBA" id="ARBA00004496"/>
    </source>
</evidence>
<evidence type="ECO:0000256" key="4">
    <source>
        <dbReference type="ARBA" id="ARBA00007553"/>
    </source>
</evidence>
<protein>
    <recommendedName>
        <fullName evidence="11">1,6-anhydro-N-acetylmuramyl-L-alanine amidase AmpD</fullName>
        <ecNumber evidence="5">3.5.1.28</ecNumber>
    </recommendedName>
    <alternativeName>
        <fullName evidence="12">N-acetylmuramoyl-L-alanine amidase</fullName>
    </alternativeName>
</protein>
<comment type="catalytic activity">
    <reaction evidence="1">
        <text>Hydrolyzes the link between N-acetylmuramoyl residues and L-amino acid residues in certain cell-wall glycopeptides.</text>
        <dbReference type="EC" id="3.5.1.28"/>
    </reaction>
</comment>
<accession>A0A561XI28</accession>
<dbReference type="GO" id="GO:0009253">
    <property type="term" value="P:peptidoglycan catabolic process"/>
    <property type="evidence" value="ECO:0007669"/>
    <property type="project" value="InterPro"/>
</dbReference>
<evidence type="ECO:0000256" key="7">
    <source>
        <dbReference type="ARBA" id="ARBA00022723"/>
    </source>
</evidence>
<dbReference type="NCBIfam" id="NF008758">
    <property type="entry name" value="PRK11789.1"/>
    <property type="match status" value="1"/>
</dbReference>
<dbReference type="RefSeq" id="WP_056746905.1">
    <property type="nucleotide sequence ID" value="NZ_VJWE01000015.1"/>
</dbReference>
<keyword evidence="6" id="KW-0963">Cytoplasm</keyword>
<feature type="domain" description="N-acetylmuramoyl-L-alanine amidase" evidence="13">
    <location>
        <begin position="30"/>
        <end position="178"/>
    </location>
</feature>
<evidence type="ECO:0000256" key="10">
    <source>
        <dbReference type="ARBA" id="ARBA00023316"/>
    </source>
</evidence>
<keyword evidence="10" id="KW-0961">Cell wall biogenesis/degradation</keyword>